<protein>
    <recommendedName>
        <fullName evidence="1">THIF-type NAD/FAD binding fold domain-containing protein</fullName>
    </recommendedName>
</protein>
<evidence type="ECO:0000313" key="5">
    <source>
        <dbReference type="Proteomes" id="UP000287374"/>
    </source>
</evidence>
<dbReference type="NCBIfam" id="NF006077">
    <property type="entry name" value="PRK08223.1"/>
    <property type="match status" value="1"/>
</dbReference>
<comment type="caution">
    <text evidence="2">The sequence shown here is derived from an EMBL/GenBank/DDBJ whole genome shotgun (WGS) entry which is preliminary data.</text>
</comment>
<dbReference type="Pfam" id="PF00899">
    <property type="entry name" value="ThiF"/>
    <property type="match status" value="1"/>
</dbReference>
<dbReference type="Proteomes" id="UP000247152">
    <property type="component" value="Unassembled WGS sequence"/>
</dbReference>
<dbReference type="Gene3D" id="3.40.50.720">
    <property type="entry name" value="NAD(P)-binding Rossmann-like Domain"/>
    <property type="match status" value="1"/>
</dbReference>
<reference evidence="2 4" key="1">
    <citation type="submission" date="2018-05" db="EMBL/GenBank/DDBJ databases">
        <title>Legionella qingyii sp.nov., whole genome shotgun sequence.</title>
        <authorList>
            <person name="Wu H."/>
            <person name="Zhu Q."/>
            <person name="Hu C."/>
        </authorList>
    </citation>
    <scope>NUCLEOTIDE SEQUENCE [LARGE SCALE GENOMIC DNA]</scope>
    <source>
        <strain evidence="2 4">HEB18</strain>
    </source>
</reference>
<dbReference type="GO" id="GO:0061503">
    <property type="term" value="F:tRNA threonylcarbamoyladenosine dehydratase"/>
    <property type="evidence" value="ECO:0007669"/>
    <property type="project" value="TreeGrafter"/>
</dbReference>
<dbReference type="InterPro" id="IPR000415">
    <property type="entry name" value="Nitroreductase-like"/>
</dbReference>
<keyword evidence="5" id="KW-1185">Reference proteome</keyword>
<sequence>MMDTFDYNEAFSRNIGWVSEMEQQVLRTKKIAIAGMGGVGGINFLTSVRLGIGSFHITDFDEFELANFNRQIGATVSSIHHMKADVLIAMAKDINPNLNIQSFPNGVNPDNVNQFLDGVDLFFDCIDLFCIEARRLVYSECWKRKIPVIFSVPLGMGFGQVIFLPGKMSMEQYFNFDKDNSELNSIKLLLGVSPKGAHTSYLMDKSRVNLEKKKGPSTIMGCQFCAGAAVTEALKILLNRGTVYAAPYSHQYDGYRNKYFRVYMPYGNRNPIQKLRIFLAKKMFINKGNQEYPYPNLNFNNPIENILNLARWSPSAHNSQKWEFSEINDKSCKLSILSTDISGPSNQTIKINFLHAGLMLETLRLASSYFKHDFSWTFVPNEVEGDNTLHFNLNFKENLSITPDPLSQFIKIRFTDRRPYQLKKINPKVLEALKQSISINHGIVFKETFKDKWRFSLLDARAQKTMMLHPKLIHFFSEKSLSKNDFPSQGIPLGSFNISFISRLLSRYIQKKPKLFHTFMVSFKGYLLPLLKVSIISNMFSGAQFSIVRLNNAHSEQSGVGDINSMYLNFIEDGQMVQRFWLTCAQHGISICPSYFAILLSRSDTQEYYAKDFEKHTRLLKKIGISFNNIHGSLADNIIFSGRIGYPKNYEVKSRSLRLLLTHLIKKT</sequence>
<feature type="domain" description="THIF-type NAD/FAD binding fold" evidence="1">
    <location>
        <begin position="12"/>
        <end position="262"/>
    </location>
</feature>
<dbReference type="InterPro" id="IPR045886">
    <property type="entry name" value="ThiF/MoeB/HesA"/>
</dbReference>
<dbReference type="InterPro" id="IPR035985">
    <property type="entry name" value="Ubiquitin-activating_enz"/>
</dbReference>
<name>A0A317U3J5_9GAMM</name>
<dbReference type="PANTHER" id="PTHR43267">
    <property type="entry name" value="TRNA THREONYLCARBAMOYLADENOSINE DEHYDRATASE"/>
    <property type="match status" value="1"/>
</dbReference>
<dbReference type="Gene3D" id="3.40.109.10">
    <property type="entry name" value="NADH Oxidase"/>
    <property type="match status" value="1"/>
</dbReference>
<dbReference type="Proteomes" id="UP000287374">
    <property type="component" value="Unassembled WGS sequence"/>
</dbReference>
<evidence type="ECO:0000259" key="1">
    <source>
        <dbReference type="Pfam" id="PF00899"/>
    </source>
</evidence>
<gene>
    <name evidence="2" type="ORF">DGG96_09945</name>
    <name evidence="3" type="ORF">ELY20_08025</name>
</gene>
<evidence type="ECO:0000313" key="2">
    <source>
        <dbReference type="EMBL" id="PWY55828.1"/>
    </source>
</evidence>
<accession>A0A317U3J5</accession>
<dbReference type="GO" id="GO:0016491">
    <property type="term" value="F:oxidoreductase activity"/>
    <property type="evidence" value="ECO:0007669"/>
    <property type="project" value="InterPro"/>
</dbReference>
<dbReference type="AlphaFoldDB" id="A0A317U3J5"/>
<dbReference type="InterPro" id="IPR000594">
    <property type="entry name" value="ThiF_NAD_FAD-bd"/>
</dbReference>
<dbReference type="OrthoDB" id="272552at2"/>
<dbReference type="PANTHER" id="PTHR43267:SF1">
    <property type="entry name" value="TRNA THREONYLCARBAMOYLADENOSINE DEHYDRATASE"/>
    <property type="match status" value="1"/>
</dbReference>
<dbReference type="CDD" id="cd01483">
    <property type="entry name" value="E1_enzyme_family"/>
    <property type="match status" value="1"/>
</dbReference>
<dbReference type="EMBL" id="RZGX01000009">
    <property type="protein sequence ID" value="RUR23077.1"/>
    <property type="molecule type" value="Genomic_DNA"/>
</dbReference>
<reference evidence="3 5" key="2">
    <citation type="submission" date="2018-12" db="EMBL/GenBank/DDBJ databases">
        <title>Legionella sp,whole genome shotgun sequence.</title>
        <authorList>
            <person name="Wu H."/>
        </authorList>
    </citation>
    <scope>NUCLEOTIDE SEQUENCE [LARGE SCALE GENOMIC DNA]</scope>
    <source>
        <strain evidence="3">Km489</strain>
        <strain evidence="5">km489</strain>
    </source>
</reference>
<proteinExistence type="predicted"/>
<evidence type="ECO:0000313" key="4">
    <source>
        <dbReference type="Proteomes" id="UP000247152"/>
    </source>
</evidence>
<evidence type="ECO:0000313" key="3">
    <source>
        <dbReference type="EMBL" id="RUR23077.1"/>
    </source>
</evidence>
<dbReference type="GO" id="GO:0008641">
    <property type="term" value="F:ubiquitin-like modifier activating enzyme activity"/>
    <property type="evidence" value="ECO:0007669"/>
    <property type="project" value="InterPro"/>
</dbReference>
<organism evidence="2 4">
    <name type="scientific">Legionella qingyii</name>
    <dbReference type="NCBI Taxonomy" id="2184757"/>
    <lineage>
        <taxon>Bacteria</taxon>
        <taxon>Pseudomonadati</taxon>
        <taxon>Pseudomonadota</taxon>
        <taxon>Gammaproteobacteria</taxon>
        <taxon>Legionellales</taxon>
        <taxon>Legionellaceae</taxon>
        <taxon>Legionella</taxon>
    </lineage>
</organism>
<dbReference type="SUPFAM" id="SSF55469">
    <property type="entry name" value="FMN-dependent nitroreductase-like"/>
    <property type="match status" value="1"/>
</dbReference>
<dbReference type="SUPFAM" id="SSF69572">
    <property type="entry name" value="Activating enzymes of the ubiquitin-like proteins"/>
    <property type="match status" value="1"/>
</dbReference>
<dbReference type="EMBL" id="QHJG01000014">
    <property type="protein sequence ID" value="PWY55828.1"/>
    <property type="molecule type" value="Genomic_DNA"/>
</dbReference>
<dbReference type="GO" id="GO:0061504">
    <property type="term" value="P:cyclic threonylcarbamoyladenosine biosynthetic process"/>
    <property type="evidence" value="ECO:0007669"/>
    <property type="project" value="TreeGrafter"/>
</dbReference>